<dbReference type="SUPFAM" id="SSF52540">
    <property type="entry name" value="P-loop containing nucleoside triphosphate hydrolases"/>
    <property type="match status" value="1"/>
</dbReference>
<keyword evidence="2" id="KW-0677">Repeat</keyword>
<dbReference type="PANTHER" id="PTHR11017:SF575">
    <property type="entry name" value="ADP-RIBOSYL CYCLASE_CYCLIC ADP-RIBOSE HYDROLASE"/>
    <property type="match status" value="1"/>
</dbReference>
<dbReference type="InterPro" id="IPR002182">
    <property type="entry name" value="NB-ARC"/>
</dbReference>
<keyword evidence="6" id="KW-1185">Reference proteome</keyword>
<dbReference type="InterPro" id="IPR058192">
    <property type="entry name" value="WHD_ROQ1-like"/>
</dbReference>
<dbReference type="Gene3D" id="3.40.50.300">
    <property type="entry name" value="P-loop containing nucleotide triphosphate hydrolases"/>
    <property type="match status" value="1"/>
</dbReference>
<evidence type="ECO:0000256" key="1">
    <source>
        <dbReference type="ARBA" id="ARBA00022614"/>
    </source>
</evidence>
<dbReference type="InterPro" id="IPR044974">
    <property type="entry name" value="Disease_R_plants"/>
</dbReference>
<dbReference type="SUPFAM" id="SSF46785">
    <property type="entry name" value="Winged helix' DNA-binding domain"/>
    <property type="match status" value="1"/>
</dbReference>
<protein>
    <submittedName>
        <fullName evidence="5">Uncharacterized protein</fullName>
    </submittedName>
</protein>
<dbReference type="Pfam" id="PF23282">
    <property type="entry name" value="WHD_ROQ1"/>
    <property type="match status" value="1"/>
</dbReference>
<accession>A0A540K5A4</accession>
<sequence length="328" mass="37350">MVGIWGMGGLGKTTAASAIYNKIHHRFQFKCFLGDVSDTERRYGLVDLQKQLVSSILKQTTICQINNVQRGISVVKGCLRPRKVLLVIDNVDKVEQLSAIAGDREWFGPGSIIIITTRDEHLLNQVRVNIRYPAEKMNKEEALELFSRHTFENNCPKKEYLELSKKVVSYCGGLPLALKVLGSSLFGRPITEWQSYLEKLKRIPEGEIIKKLKISFDGLDYNQKTIFLHISCCFLGLEKDHVTKILDECGFYATNEISVLRERCLITIEWGILKMHDLIQEMGKTIISDKSPTQPGRWSRLWNPEAITDVLTNKSVSSFSIKFNINAR</sequence>
<dbReference type="EMBL" id="VIEB01003685">
    <property type="protein sequence ID" value="TQD69401.1"/>
    <property type="molecule type" value="Genomic_DNA"/>
</dbReference>
<evidence type="ECO:0000259" key="3">
    <source>
        <dbReference type="Pfam" id="PF00931"/>
    </source>
</evidence>
<name>A0A540K5A4_MALBA</name>
<dbReference type="GO" id="GO:0006952">
    <property type="term" value="P:defense response"/>
    <property type="evidence" value="ECO:0007669"/>
    <property type="project" value="InterPro"/>
</dbReference>
<dbReference type="InterPro" id="IPR042197">
    <property type="entry name" value="Apaf_helical"/>
</dbReference>
<dbReference type="InterPro" id="IPR036390">
    <property type="entry name" value="WH_DNA-bd_sf"/>
</dbReference>
<dbReference type="Gene3D" id="1.10.8.430">
    <property type="entry name" value="Helical domain of apoptotic protease-activating factors"/>
    <property type="match status" value="1"/>
</dbReference>
<dbReference type="Proteomes" id="UP000315295">
    <property type="component" value="Unassembled WGS sequence"/>
</dbReference>
<gene>
    <name evidence="5" type="ORF">C1H46_045066</name>
</gene>
<dbReference type="Pfam" id="PF00931">
    <property type="entry name" value="NB-ARC"/>
    <property type="match status" value="1"/>
</dbReference>
<evidence type="ECO:0000259" key="4">
    <source>
        <dbReference type="Pfam" id="PF23282"/>
    </source>
</evidence>
<evidence type="ECO:0000313" key="5">
    <source>
        <dbReference type="EMBL" id="TQD69401.1"/>
    </source>
</evidence>
<feature type="domain" description="NB-ARC" evidence="3">
    <location>
        <begin position="1"/>
        <end position="154"/>
    </location>
</feature>
<organism evidence="5 6">
    <name type="scientific">Malus baccata</name>
    <name type="common">Siberian crab apple</name>
    <name type="synonym">Pyrus baccata</name>
    <dbReference type="NCBI Taxonomy" id="106549"/>
    <lineage>
        <taxon>Eukaryota</taxon>
        <taxon>Viridiplantae</taxon>
        <taxon>Streptophyta</taxon>
        <taxon>Embryophyta</taxon>
        <taxon>Tracheophyta</taxon>
        <taxon>Spermatophyta</taxon>
        <taxon>Magnoliopsida</taxon>
        <taxon>eudicotyledons</taxon>
        <taxon>Gunneridae</taxon>
        <taxon>Pentapetalae</taxon>
        <taxon>rosids</taxon>
        <taxon>fabids</taxon>
        <taxon>Rosales</taxon>
        <taxon>Rosaceae</taxon>
        <taxon>Amygdaloideae</taxon>
        <taxon>Maleae</taxon>
        <taxon>Malus</taxon>
    </lineage>
</organism>
<keyword evidence="1" id="KW-0433">Leucine-rich repeat</keyword>
<proteinExistence type="predicted"/>
<dbReference type="AlphaFoldDB" id="A0A540K5A4"/>
<dbReference type="InterPro" id="IPR027417">
    <property type="entry name" value="P-loop_NTPase"/>
</dbReference>
<reference evidence="5 6" key="1">
    <citation type="journal article" date="2019" name="G3 (Bethesda)">
        <title>Sequencing of a Wild Apple (Malus baccata) Genome Unravels the Differences Between Cultivated and Wild Apple Species Regarding Disease Resistance and Cold Tolerance.</title>
        <authorList>
            <person name="Chen X."/>
        </authorList>
    </citation>
    <scope>NUCLEOTIDE SEQUENCE [LARGE SCALE GENOMIC DNA]</scope>
    <source>
        <strain evidence="6">cv. Shandingzi</strain>
        <tissue evidence="5">Leaves</tissue>
    </source>
</reference>
<dbReference type="GO" id="GO:0043531">
    <property type="term" value="F:ADP binding"/>
    <property type="evidence" value="ECO:0007669"/>
    <property type="project" value="InterPro"/>
</dbReference>
<dbReference type="PRINTS" id="PR00364">
    <property type="entry name" value="DISEASERSIST"/>
</dbReference>
<feature type="domain" description="Disease resistance protein Roq1-like winged-helix" evidence="4">
    <location>
        <begin position="222"/>
        <end position="291"/>
    </location>
</feature>
<evidence type="ECO:0000256" key="2">
    <source>
        <dbReference type="ARBA" id="ARBA00022737"/>
    </source>
</evidence>
<dbReference type="PANTHER" id="PTHR11017">
    <property type="entry name" value="LEUCINE-RICH REPEAT-CONTAINING PROTEIN"/>
    <property type="match status" value="1"/>
</dbReference>
<comment type="caution">
    <text evidence="5">The sequence shown here is derived from an EMBL/GenBank/DDBJ whole genome shotgun (WGS) entry which is preliminary data.</text>
</comment>
<evidence type="ECO:0000313" key="6">
    <source>
        <dbReference type="Proteomes" id="UP000315295"/>
    </source>
</evidence>